<evidence type="ECO:0000313" key="13">
    <source>
        <dbReference type="Proteomes" id="UP000094769"/>
    </source>
</evidence>
<evidence type="ECO:0000259" key="11">
    <source>
        <dbReference type="Pfam" id="PF02463"/>
    </source>
</evidence>
<dbReference type="PANTHER" id="PTHR11059">
    <property type="entry name" value="DNA REPAIR PROTEIN RECN"/>
    <property type="match status" value="1"/>
</dbReference>
<feature type="coiled-coil region" evidence="10">
    <location>
        <begin position="156"/>
        <end position="183"/>
    </location>
</feature>
<evidence type="ECO:0000256" key="9">
    <source>
        <dbReference type="PIRNR" id="PIRNR003128"/>
    </source>
</evidence>
<accession>A0A7Z0VN56</accession>
<dbReference type="FunFam" id="3.40.50.300:FF:000356">
    <property type="entry name" value="DNA repair protein RecN"/>
    <property type="match status" value="1"/>
</dbReference>
<dbReference type="GO" id="GO:0043590">
    <property type="term" value="C:bacterial nucleoid"/>
    <property type="evidence" value="ECO:0007669"/>
    <property type="project" value="TreeGrafter"/>
</dbReference>
<dbReference type="Pfam" id="PF02463">
    <property type="entry name" value="SMC_N"/>
    <property type="match status" value="1"/>
</dbReference>
<dbReference type="CDD" id="cd03241">
    <property type="entry name" value="ABC_RecN"/>
    <property type="match status" value="2"/>
</dbReference>
<dbReference type="OrthoDB" id="9806954at2"/>
<dbReference type="InterPro" id="IPR004604">
    <property type="entry name" value="DNA_recomb/repair_RecN"/>
</dbReference>
<proteinExistence type="inferred from homology"/>
<feature type="coiled-coil region" evidence="10">
    <location>
        <begin position="283"/>
        <end position="355"/>
    </location>
</feature>
<dbReference type="GO" id="GO:0006281">
    <property type="term" value="P:DNA repair"/>
    <property type="evidence" value="ECO:0007669"/>
    <property type="project" value="UniProtKB-KW"/>
</dbReference>
<comment type="similarity">
    <text evidence="2 9">Belongs to the RecN family.</text>
</comment>
<protein>
    <recommendedName>
        <fullName evidence="3 9">DNA repair protein RecN</fullName>
    </recommendedName>
    <alternativeName>
        <fullName evidence="8 9">Recombination protein N</fullName>
    </alternativeName>
</protein>
<dbReference type="InterPro" id="IPR003395">
    <property type="entry name" value="RecF/RecN/SMC_N"/>
</dbReference>
<dbReference type="RefSeq" id="WP_069121604.1">
    <property type="nucleotide sequence ID" value="NZ_MARB01000004.1"/>
</dbReference>
<evidence type="ECO:0000256" key="2">
    <source>
        <dbReference type="ARBA" id="ARBA00009441"/>
    </source>
</evidence>
<dbReference type="InterPro" id="IPR027417">
    <property type="entry name" value="P-loop_NTPase"/>
</dbReference>
<evidence type="ECO:0000256" key="7">
    <source>
        <dbReference type="ARBA" id="ARBA00023204"/>
    </source>
</evidence>
<name>A0A7Z0VN56_9GAMM</name>
<evidence type="ECO:0000256" key="6">
    <source>
        <dbReference type="ARBA" id="ARBA00022840"/>
    </source>
</evidence>
<reference evidence="12 13" key="1">
    <citation type="submission" date="2016-06" db="EMBL/GenBank/DDBJ databases">
        <title>Genome sequence of endosymbiont of Candidatus Endolucinida thiodiazotropha.</title>
        <authorList>
            <person name="Poehlein A."/>
            <person name="Koenig S."/>
            <person name="Heiden S.E."/>
            <person name="Thuermer A."/>
            <person name="Voget S."/>
            <person name="Daniel R."/>
            <person name="Markert S."/>
            <person name="Gros O."/>
            <person name="Schweder T."/>
        </authorList>
    </citation>
    <scope>NUCLEOTIDE SEQUENCE [LARGE SCALE GENOMIC DNA]</scope>
    <source>
        <strain evidence="12 13">COS</strain>
    </source>
</reference>
<keyword evidence="5 9" id="KW-0227">DNA damage</keyword>
<dbReference type="EMBL" id="MARB01000004">
    <property type="protein sequence ID" value="ODJ88758.1"/>
    <property type="molecule type" value="Genomic_DNA"/>
</dbReference>
<evidence type="ECO:0000256" key="1">
    <source>
        <dbReference type="ARBA" id="ARBA00003618"/>
    </source>
</evidence>
<dbReference type="GO" id="GO:0006310">
    <property type="term" value="P:DNA recombination"/>
    <property type="evidence" value="ECO:0007669"/>
    <property type="project" value="InterPro"/>
</dbReference>
<evidence type="ECO:0000256" key="5">
    <source>
        <dbReference type="ARBA" id="ARBA00022763"/>
    </source>
</evidence>
<comment type="caution">
    <text evidence="12">The sequence shown here is derived from an EMBL/GenBank/DDBJ whole genome shotgun (WGS) entry which is preliminary data.</text>
</comment>
<keyword evidence="13" id="KW-1185">Reference proteome</keyword>
<keyword evidence="10" id="KW-0175">Coiled coil</keyword>
<dbReference type="Gene3D" id="3.40.50.300">
    <property type="entry name" value="P-loop containing nucleotide triphosphate hydrolases"/>
    <property type="match status" value="2"/>
</dbReference>
<dbReference type="FunFam" id="3.40.50.300:FF:000319">
    <property type="entry name" value="DNA repair protein RecN"/>
    <property type="match status" value="1"/>
</dbReference>
<dbReference type="PANTHER" id="PTHR11059:SF0">
    <property type="entry name" value="DNA REPAIR PROTEIN RECN"/>
    <property type="match status" value="1"/>
</dbReference>
<dbReference type="SUPFAM" id="SSF52540">
    <property type="entry name" value="P-loop containing nucleoside triphosphate hydrolases"/>
    <property type="match status" value="1"/>
</dbReference>
<dbReference type="GO" id="GO:0009432">
    <property type="term" value="P:SOS response"/>
    <property type="evidence" value="ECO:0007669"/>
    <property type="project" value="UniProtKB-ARBA"/>
</dbReference>
<dbReference type="AlphaFoldDB" id="A0A7Z0VN56"/>
<feature type="domain" description="RecF/RecN/SMC N-terminal" evidence="11">
    <location>
        <begin position="14"/>
        <end position="513"/>
    </location>
</feature>
<organism evidence="12 13">
    <name type="scientific">Candidatus Thiodiazotropha endolucinida</name>
    <dbReference type="NCBI Taxonomy" id="1655433"/>
    <lineage>
        <taxon>Bacteria</taxon>
        <taxon>Pseudomonadati</taxon>
        <taxon>Pseudomonadota</taxon>
        <taxon>Gammaproteobacteria</taxon>
        <taxon>Chromatiales</taxon>
        <taxon>Sedimenticolaceae</taxon>
        <taxon>Candidatus Thiodiazotropha</taxon>
    </lineage>
</organism>
<evidence type="ECO:0000256" key="3">
    <source>
        <dbReference type="ARBA" id="ARBA00021315"/>
    </source>
</evidence>
<comment type="function">
    <text evidence="1 9">May be involved in recombinational repair of damaged DNA.</text>
</comment>
<evidence type="ECO:0000256" key="4">
    <source>
        <dbReference type="ARBA" id="ARBA00022741"/>
    </source>
</evidence>
<dbReference type="NCBIfam" id="TIGR00634">
    <property type="entry name" value="recN"/>
    <property type="match status" value="1"/>
</dbReference>
<keyword evidence="6" id="KW-0067">ATP-binding</keyword>
<dbReference type="Proteomes" id="UP000094769">
    <property type="component" value="Unassembled WGS sequence"/>
</dbReference>
<dbReference type="NCBIfam" id="NF008121">
    <property type="entry name" value="PRK10869.1"/>
    <property type="match status" value="1"/>
</dbReference>
<evidence type="ECO:0000256" key="8">
    <source>
        <dbReference type="ARBA" id="ARBA00033408"/>
    </source>
</evidence>
<dbReference type="PIRSF" id="PIRSF003128">
    <property type="entry name" value="RecN"/>
    <property type="match status" value="1"/>
</dbReference>
<evidence type="ECO:0000256" key="10">
    <source>
        <dbReference type="SAM" id="Coils"/>
    </source>
</evidence>
<evidence type="ECO:0000313" key="12">
    <source>
        <dbReference type="EMBL" id="ODJ88758.1"/>
    </source>
</evidence>
<sequence length="558" mass="62460">MLIEIQVRNLAIVSSMELELLGGLTALTGETGAGKSILIDALGLALGERADNSLIRADSDRTEVTAVFDLKNLPEASEWLKHQELDEADECILRRSLNRQGRSRAYINGRNVPLQQLQELGSHLVEIHGQHAHQSLLKNSHQRRLLDAYGGLLELAQQLAQQYRRYQSELNRLESLTDAAEERASRLDLLRYQANELNSLNLSLDEWLNLEHEHRRLSHQEQLADTCRAIINGLDDEQQAMRSRLSSYVERLSEAAQLDETLSEPQQLLDSALIQVDETLASLRNYLNDLELDSAGLQQLEERLSAIHDMARKYRVKPQQLTDKLSHIEEDLKSLENSEVELAELTRIVEQQRDAYLELGRELSVKRKDVAQRLSGEISQAMQKLGMPGGKFKVLLRELQQDQATANGFEQVEFMVSANPGMPLQPLSKVASGGELSRISLAIQVATIRCGSTPTLVFDEVDVGIGGGVAEIVGQMLRTLADNRQILCVTHLPQVAAQAMHHFQVLKTTQKKTTWTAIAKLREEERIQEIARMLGGVQITEQTLAHAQEMINMASGPN</sequence>
<keyword evidence="4" id="KW-0547">Nucleotide-binding</keyword>
<dbReference type="GO" id="GO:0005524">
    <property type="term" value="F:ATP binding"/>
    <property type="evidence" value="ECO:0007669"/>
    <property type="project" value="UniProtKB-KW"/>
</dbReference>
<keyword evidence="7 9" id="KW-0234">DNA repair</keyword>
<gene>
    <name evidence="12" type="primary">recN</name>
    <name evidence="12" type="ORF">CODIS_08510</name>
</gene>